<keyword evidence="10 11" id="KW-0998">Cell outer membrane</keyword>
<dbReference type="PANTHER" id="PTHR32552:SF81">
    <property type="entry name" value="TONB-DEPENDENT OUTER MEMBRANE RECEPTOR"/>
    <property type="match status" value="1"/>
</dbReference>
<accession>A0A7T4UPS9</accession>
<evidence type="ECO:0000256" key="6">
    <source>
        <dbReference type="ARBA" id="ARBA00023004"/>
    </source>
</evidence>
<dbReference type="Pfam" id="PF00593">
    <property type="entry name" value="TonB_dep_Rec_b-barrel"/>
    <property type="match status" value="1"/>
</dbReference>
<evidence type="ECO:0000256" key="9">
    <source>
        <dbReference type="ARBA" id="ARBA00023136"/>
    </source>
</evidence>
<keyword evidence="6" id="KW-0408">Iron</keyword>
<evidence type="ECO:0000313" key="15">
    <source>
        <dbReference type="EMBL" id="QQD17857.1"/>
    </source>
</evidence>
<proteinExistence type="inferred from homology"/>
<comment type="subcellular location">
    <subcellularLocation>
        <location evidence="1 11">Cell outer membrane</location>
        <topology evidence="1 11">Multi-pass membrane protein</topology>
    </subcellularLocation>
</comment>
<keyword evidence="9 11" id="KW-0472">Membrane</keyword>
<dbReference type="KEGG" id="snan:I6N98_16175"/>
<keyword evidence="4" id="KW-0410">Iron transport</keyword>
<keyword evidence="7" id="KW-0406">Ion transport</keyword>
<dbReference type="GO" id="GO:0009279">
    <property type="term" value="C:cell outer membrane"/>
    <property type="evidence" value="ECO:0007669"/>
    <property type="project" value="UniProtKB-SubCell"/>
</dbReference>
<keyword evidence="3 11" id="KW-1134">Transmembrane beta strand</keyword>
<name>A0A7T4UPS9_9GAMM</name>
<dbReference type="RefSeq" id="WP_198569356.1">
    <property type="nucleotide sequence ID" value="NZ_CP066167.1"/>
</dbReference>
<dbReference type="PANTHER" id="PTHR32552">
    <property type="entry name" value="FERRICHROME IRON RECEPTOR-RELATED"/>
    <property type="match status" value="1"/>
</dbReference>
<protein>
    <submittedName>
        <fullName evidence="15">TonB-dependent receptor</fullName>
    </submittedName>
</protein>
<evidence type="ECO:0000259" key="14">
    <source>
        <dbReference type="Pfam" id="PF07715"/>
    </source>
</evidence>
<organism evidence="15 16">
    <name type="scientific">Spongiibacter nanhainus</name>
    <dbReference type="NCBI Taxonomy" id="2794344"/>
    <lineage>
        <taxon>Bacteria</taxon>
        <taxon>Pseudomonadati</taxon>
        <taxon>Pseudomonadota</taxon>
        <taxon>Gammaproteobacteria</taxon>
        <taxon>Cellvibrionales</taxon>
        <taxon>Spongiibacteraceae</taxon>
        <taxon>Spongiibacter</taxon>
    </lineage>
</organism>
<evidence type="ECO:0000313" key="16">
    <source>
        <dbReference type="Proteomes" id="UP000596063"/>
    </source>
</evidence>
<comment type="similarity">
    <text evidence="11 12">Belongs to the TonB-dependent receptor family.</text>
</comment>
<dbReference type="InterPro" id="IPR039426">
    <property type="entry name" value="TonB-dep_rcpt-like"/>
</dbReference>
<dbReference type="GO" id="GO:0006826">
    <property type="term" value="P:iron ion transport"/>
    <property type="evidence" value="ECO:0007669"/>
    <property type="project" value="UniProtKB-KW"/>
</dbReference>
<keyword evidence="2 11" id="KW-0813">Transport</keyword>
<sequence length="756" mass="82693">MTLSRRAVPPMVLLSSMASAQEGPKRQLEEVIVTAQKRAESLSDVPVSVTAVSSEKLNQAGIENLSDLSEYTPNFKMVKGGLAPNVYMRGIGSGSNLGFEMSVGIFSDGIHLGRAQQTRAAFMDVERVEVLRGPQSILFGKNAIAGAINVISAKPGDYFEGMVSGIYGIELENREVNTVLSGPLGDAFGARLALRYREDEGYIYNPELKRDDGGSEEKSGRLILTWTPTDFIDTSLKLEQTELEQIGRTLQVTHPSALTGCSGENTRRDYVRHSEADERVKLDSYNGTLNVDVHMESGTLTSVTGFTGFTGFENDEVFDPDSSSFNTSVFDGVEEFSQFSQELRFASPGGEFIDYIGGVFYQENEVTSDVQAPLNVRTGAIEDTGVCALNTQQLVAADLDRQFELESQAWSAFTQMTFNFNESWRSTLGLRYVYERKEGERVFNLYERGTQIPVNPVTALLLSQLNVGAHELSGDRDSALLLPLVNVQWDLNDSVMTYASYTRGAKSGGYDAQGNNGDGGPQGGATNFEFDDEVADSFELGAKMRLLDGAADLNLAIYRVEYDDMQVSVFDGVAGFSVTNAGQALTQGIELDGRLLATQWLMLTGSVGYLDFEWLKYEQGPCYPGSPDEDPNTGTCDFEGKVNQQTPEWTASLSAITTWSLTDTLTMEAAADVNFRDEHYISGDLDPRGLEDAVVKYNARVRIFDNAETWWMSLVGKNLTDELVMGFGGGTGLDVGGYRASAEPPRSVYLEGGLRF</sequence>
<dbReference type="EMBL" id="CP066167">
    <property type="protein sequence ID" value="QQD17857.1"/>
    <property type="molecule type" value="Genomic_DNA"/>
</dbReference>
<evidence type="ECO:0000256" key="12">
    <source>
        <dbReference type="RuleBase" id="RU003357"/>
    </source>
</evidence>
<evidence type="ECO:0000256" key="7">
    <source>
        <dbReference type="ARBA" id="ARBA00023065"/>
    </source>
</evidence>
<evidence type="ECO:0000256" key="10">
    <source>
        <dbReference type="ARBA" id="ARBA00023237"/>
    </source>
</evidence>
<evidence type="ECO:0000256" key="5">
    <source>
        <dbReference type="ARBA" id="ARBA00022692"/>
    </source>
</evidence>
<dbReference type="InterPro" id="IPR012910">
    <property type="entry name" value="Plug_dom"/>
</dbReference>
<dbReference type="InterPro" id="IPR000531">
    <property type="entry name" value="Beta-barrel_TonB"/>
</dbReference>
<evidence type="ECO:0000256" key="2">
    <source>
        <dbReference type="ARBA" id="ARBA00022448"/>
    </source>
</evidence>
<evidence type="ECO:0000259" key="13">
    <source>
        <dbReference type="Pfam" id="PF00593"/>
    </source>
</evidence>
<keyword evidence="15" id="KW-0675">Receptor</keyword>
<feature type="domain" description="TonB-dependent receptor plug" evidence="14">
    <location>
        <begin position="42"/>
        <end position="147"/>
    </location>
</feature>
<dbReference type="Gene3D" id="2.40.170.20">
    <property type="entry name" value="TonB-dependent receptor, beta-barrel domain"/>
    <property type="match status" value="1"/>
</dbReference>
<dbReference type="AlphaFoldDB" id="A0A7T4UPS9"/>
<keyword evidence="5 11" id="KW-0812">Transmembrane</keyword>
<reference evidence="15 16" key="1">
    <citation type="submission" date="2020-12" db="EMBL/GenBank/DDBJ databases">
        <authorList>
            <person name="Shan Y."/>
        </authorList>
    </citation>
    <scope>NUCLEOTIDE SEQUENCE [LARGE SCALE GENOMIC DNA]</scope>
    <source>
        <strain evidence="16">csc3.9</strain>
    </source>
</reference>
<evidence type="ECO:0000256" key="4">
    <source>
        <dbReference type="ARBA" id="ARBA00022496"/>
    </source>
</evidence>
<evidence type="ECO:0000256" key="8">
    <source>
        <dbReference type="ARBA" id="ARBA00023077"/>
    </source>
</evidence>
<dbReference type="InterPro" id="IPR036942">
    <property type="entry name" value="Beta-barrel_TonB_sf"/>
</dbReference>
<dbReference type="Proteomes" id="UP000596063">
    <property type="component" value="Chromosome"/>
</dbReference>
<dbReference type="Pfam" id="PF07715">
    <property type="entry name" value="Plug"/>
    <property type="match status" value="1"/>
</dbReference>
<evidence type="ECO:0000256" key="11">
    <source>
        <dbReference type="PROSITE-ProRule" id="PRU01360"/>
    </source>
</evidence>
<dbReference type="PROSITE" id="PS52016">
    <property type="entry name" value="TONB_DEPENDENT_REC_3"/>
    <property type="match status" value="1"/>
</dbReference>
<keyword evidence="8 12" id="KW-0798">TonB box</keyword>
<keyword evidence="16" id="KW-1185">Reference proteome</keyword>
<gene>
    <name evidence="15" type="ORF">I6N98_16175</name>
</gene>
<feature type="domain" description="TonB-dependent receptor-like beta-barrel" evidence="13">
    <location>
        <begin position="271"/>
        <end position="675"/>
    </location>
</feature>
<evidence type="ECO:0000256" key="1">
    <source>
        <dbReference type="ARBA" id="ARBA00004571"/>
    </source>
</evidence>
<dbReference type="SUPFAM" id="SSF56935">
    <property type="entry name" value="Porins"/>
    <property type="match status" value="1"/>
</dbReference>
<evidence type="ECO:0000256" key="3">
    <source>
        <dbReference type="ARBA" id="ARBA00022452"/>
    </source>
</evidence>